<sequence length="201" mass="20615">MIERSTSDVTTAYRVRSWHSQVEEIRHAGGAPLDGPLFKAAVAVVIENPFAGLWQEDLSDLTTPSAALGTELGERAAALLGGRPVESYGKGGIAGIAGEQEHVVACITTVFGDAFRDAVGGGAAWISSVTKVGSAGVALDIPLAYKDALYVRSHYDAVTLSLPDAPKPGELVIAVAVATGGRPHARTGGLTVAEAIGDGVR</sequence>
<dbReference type="RefSeq" id="WP_259508764.1">
    <property type="nucleotide sequence ID" value="NZ_JANLCM010000002.1"/>
</dbReference>
<gene>
    <name evidence="1" type="ORF">N1027_14075</name>
</gene>
<dbReference type="Proteomes" id="UP001165584">
    <property type="component" value="Unassembled WGS sequence"/>
</dbReference>
<comment type="caution">
    <text evidence="1">The sequence shown here is derived from an EMBL/GenBank/DDBJ whole genome shotgun (WGS) entry which is preliminary data.</text>
</comment>
<reference evidence="1" key="1">
    <citation type="submission" date="2022-08" db="EMBL/GenBank/DDBJ databases">
        <authorList>
            <person name="Deng Y."/>
            <person name="Han X.-F."/>
            <person name="Zhang Y.-Q."/>
        </authorList>
    </citation>
    <scope>NUCLEOTIDE SEQUENCE</scope>
    <source>
        <strain evidence="1">CPCC 205763</strain>
    </source>
</reference>
<keyword evidence="2" id="KW-1185">Reference proteome</keyword>
<protein>
    <submittedName>
        <fullName evidence="1">Amino acid synthesis family protein</fullName>
    </submittedName>
</protein>
<accession>A0ABT2GSS1</accession>
<proteinExistence type="predicted"/>
<evidence type="ECO:0000313" key="2">
    <source>
        <dbReference type="Proteomes" id="UP001165584"/>
    </source>
</evidence>
<dbReference type="EMBL" id="JANLCM010000002">
    <property type="protein sequence ID" value="MCS5719262.1"/>
    <property type="molecule type" value="Genomic_DNA"/>
</dbReference>
<organism evidence="1 2">
    <name type="scientific">Herbiconiux aconitum</name>
    <dbReference type="NCBI Taxonomy" id="2970913"/>
    <lineage>
        <taxon>Bacteria</taxon>
        <taxon>Bacillati</taxon>
        <taxon>Actinomycetota</taxon>
        <taxon>Actinomycetes</taxon>
        <taxon>Micrococcales</taxon>
        <taxon>Microbacteriaceae</taxon>
        <taxon>Herbiconiux</taxon>
    </lineage>
</organism>
<dbReference type="SUPFAM" id="SSF160519">
    <property type="entry name" value="BB2672-like"/>
    <property type="match status" value="1"/>
</dbReference>
<dbReference type="InterPro" id="IPR035936">
    <property type="entry name" value="BB2672"/>
</dbReference>
<dbReference type="InterPro" id="IPR009569">
    <property type="entry name" value="AA_synth_put"/>
</dbReference>
<name>A0ABT2GSS1_9MICO</name>
<dbReference type="Gene3D" id="3.30.1330.110">
    <property type="entry name" value="BB2672"/>
    <property type="match status" value="1"/>
</dbReference>
<evidence type="ECO:0000313" key="1">
    <source>
        <dbReference type="EMBL" id="MCS5719262.1"/>
    </source>
</evidence>
<dbReference type="Pfam" id="PF06684">
    <property type="entry name" value="AA_synth"/>
    <property type="match status" value="1"/>
</dbReference>